<proteinExistence type="predicted"/>
<evidence type="ECO:0000313" key="1">
    <source>
        <dbReference type="EMBL" id="KAJ7552387.1"/>
    </source>
</evidence>
<accession>A0ACC2DDP9</accession>
<comment type="caution">
    <text evidence="1">The sequence shown here is derived from an EMBL/GenBank/DDBJ whole genome shotgun (WGS) entry which is preliminary data.</text>
</comment>
<dbReference type="Proteomes" id="UP001162992">
    <property type="component" value="Chromosome 6"/>
</dbReference>
<reference evidence="2" key="1">
    <citation type="journal article" date="2024" name="Proc. Natl. Acad. Sci. U.S.A.">
        <title>Extraordinary preservation of gene collinearity over three hundred million years revealed in homosporous lycophytes.</title>
        <authorList>
            <person name="Li C."/>
            <person name="Wickell D."/>
            <person name="Kuo L.Y."/>
            <person name="Chen X."/>
            <person name="Nie B."/>
            <person name="Liao X."/>
            <person name="Peng D."/>
            <person name="Ji J."/>
            <person name="Jenkins J."/>
            <person name="Williams M."/>
            <person name="Shu S."/>
            <person name="Plott C."/>
            <person name="Barry K."/>
            <person name="Rajasekar S."/>
            <person name="Grimwood J."/>
            <person name="Han X."/>
            <person name="Sun S."/>
            <person name="Hou Z."/>
            <person name="He W."/>
            <person name="Dai G."/>
            <person name="Sun C."/>
            <person name="Schmutz J."/>
            <person name="Leebens-Mack J.H."/>
            <person name="Li F.W."/>
            <person name="Wang L."/>
        </authorList>
    </citation>
    <scope>NUCLEOTIDE SEQUENCE [LARGE SCALE GENOMIC DNA]</scope>
    <source>
        <strain evidence="2">cv. PW_Plant_1</strain>
    </source>
</reference>
<sequence>MHSTKMYFSTEWLLIGISLISLYTIGAYANIDCEELPVEDCAFAVSSSGARCVLEKYRTKSGSPLYECQTSTIMAEKAEEWIESDECMRSCGVDRMSVGLSTDGFLEHNFAGQFCSEGCQKNCPNIIDLFTKLAAGEGLYLPHVCNDVRPRGSIKEHQPSNHFSRFLVEDVAPPVEGPIL</sequence>
<keyword evidence="2" id="KW-1185">Reference proteome</keyword>
<evidence type="ECO:0000313" key="2">
    <source>
        <dbReference type="Proteomes" id="UP001162992"/>
    </source>
</evidence>
<organism evidence="1 2">
    <name type="scientific">Diphasiastrum complanatum</name>
    <name type="common">Issler's clubmoss</name>
    <name type="synonym">Lycopodium complanatum</name>
    <dbReference type="NCBI Taxonomy" id="34168"/>
    <lineage>
        <taxon>Eukaryota</taxon>
        <taxon>Viridiplantae</taxon>
        <taxon>Streptophyta</taxon>
        <taxon>Embryophyta</taxon>
        <taxon>Tracheophyta</taxon>
        <taxon>Lycopodiopsida</taxon>
        <taxon>Lycopodiales</taxon>
        <taxon>Lycopodiaceae</taxon>
        <taxon>Lycopodioideae</taxon>
        <taxon>Diphasiastrum</taxon>
    </lineage>
</organism>
<gene>
    <name evidence="1" type="ORF">O6H91_06G053600</name>
</gene>
<dbReference type="EMBL" id="CM055097">
    <property type="protein sequence ID" value="KAJ7552387.1"/>
    <property type="molecule type" value="Genomic_DNA"/>
</dbReference>
<name>A0ACC2DDP9_DIPCM</name>
<protein>
    <submittedName>
        <fullName evidence="1">Uncharacterized protein</fullName>
    </submittedName>
</protein>